<dbReference type="InterPro" id="IPR051858">
    <property type="entry name" value="WD_repeat_GAD-1"/>
</dbReference>
<dbReference type="OrthoDB" id="10264376at2759"/>
<feature type="compositionally biased region" description="Basic and acidic residues" evidence="3">
    <location>
        <begin position="37"/>
        <end position="49"/>
    </location>
</feature>
<dbReference type="PANTHER" id="PTHR16017:SF0">
    <property type="entry name" value="WD REPEAT-CONTAINING PROTEIN 70"/>
    <property type="match status" value="1"/>
</dbReference>
<keyword evidence="6" id="KW-1185">Reference proteome</keyword>
<evidence type="ECO:0000313" key="6">
    <source>
        <dbReference type="Proteomes" id="UP000663829"/>
    </source>
</evidence>
<evidence type="ECO:0000256" key="2">
    <source>
        <dbReference type="ARBA" id="ARBA00022737"/>
    </source>
</evidence>
<sequence>MTKKANDCFINANIINPHALSLYQQDRARNLSVIRMKQREDPVKSKRPDLPMSGAEHGERLDAHGSTLSGYIIKNIILQKLSDHKEDSRAALLKYAEICGNRSILGGTRL</sequence>
<evidence type="ECO:0000256" key="1">
    <source>
        <dbReference type="ARBA" id="ARBA00022574"/>
    </source>
</evidence>
<dbReference type="Proteomes" id="UP000681722">
    <property type="component" value="Unassembled WGS sequence"/>
</dbReference>
<evidence type="ECO:0000256" key="3">
    <source>
        <dbReference type="SAM" id="MobiDB-lite"/>
    </source>
</evidence>
<proteinExistence type="predicted"/>
<dbReference type="EMBL" id="CAJOBC010001963">
    <property type="protein sequence ID" value="CAF3708189.1"/>
    <property type="molecule type" value="Genomic_DNA"/>
</dbReference>
<keyword evidence="2" id="KW-0677">Repeat</keyword>
<dbReference type="AlphaFoldDB" id="A0A814BJE7"/>
<dbReference type="GO" id="GO:0035861">
    <property type="term" value="C:site of double-strand break"/>
    <property type="evidence" value="ECO:0007669"/>
    <property type="project" value="TreeGrafter"/>
</dbReference>
<dbReference type="Proteomes" id="UP000663829">
    <property type="component" value="Unassembled WGS sequence"/>
</dbReference>
<gene>
    <name evidence="4" type="ORF">GPM918_LOCUS10136</name>
    <name evidence="5" type="ORF">SRO942_LOCUS10137</name>
</gene>
<name>A0A814BJE7_9BILA</name>
<evidence type="ECO:0000313" key="4">
    <source>
        <dbReference type="EMBL" id="CAF0930139.1"/>
    </source>
</evidence>
<organism evidence="4 6">
    <name type="scientific">Didymodactylos carnosus</name>
    <dbReference type="NCBI Taxonomy" id="1234261"/>
    <lineage>
        <taxon>Eukaryota</taxon>
        <taxon>Metazoa</taxon>
        <taxon>Spiralia</taxon>
        <taxon>Gnathifera</taxon>
        <taxon>Rotifera</taxon>
        <taxon>Eurotatoria</taxon>
        <taxon>Bdelloidea</taxon>
        <taxon>Philodinida</taxon>
        <taxon>Philodinidae</taxon>
        <taxon>Didymodactylos</taxon>
    </lineage>
</organism>
<accession>A0A814BJE7</accession>
<dbReference type="GO" id="GO:0005634">
    <property type="term" value="C:nucleus"/>
    <property type="evidence" value="ECO:0007669"/>
    <property type="project" value="TreeGrafter"/>
</dbReference>
<keyword evidence="1" id="KW-0853">WD repeat</keyword>
<protein>
    <submittedName>
        <fullName evidence="4">Uncharacterized protein</fullName>
    </submittedName>
</protein>
<evidence type="ECO:0000313" key="5">
    <source>
        <dbReference type="EMBL" id="CAF3708189.1"/>
    </source>
</evidence>
<dbReference type="PANTHER" id="PTHR16017">
    <property type="entry name" value="GASTRULATION DEFECTIVE PROTEIN 1-RELATED"/>
    <property type="match status" value="1"/>
</dbReference>
<dbReference type="EMBL" id="CAJNOQ010001964">
    <property type="protein sequence ID" value="CAF0930139.1"/>
    <property type="molecule type" value="Genomic_DNA"/>
</dbReference>
<feature type="region of interest" description="Disordered" evidence="3">
    <location>
        <begin position="35"/>
        <end position="62"/>
    </location>
</feature>
<comment type="caution">
    <text evidence="4">The sequence shown here is derived from an EMBL/GenBank/DDBJ whole genome shotgun (WGS) entry which is preliminary data.</text>
</comment>
<reference evidence="4" key="1">
    <citation type="submission" date="2021-02" db="EMBL/GenBank/DDBJ databases">
        <authorList>
            <person name="Nowell W R."/>
        </authorList>
    </citation>
    <scope>NUCLEOTIDE SEQUENCE</scope>
</reference>